<dbReference type="PANTHER" id="PTHR10434">
    <property type="entry name" value="1-ACYL-SN-GLYCEROL-3-PHOSPHATE ACYLTRANSFERASE"/>
    <property type="match status" value="1"/>
</dbReference>
<evidence type="ECO:0000256" key="3">
    <source>
        <dbReference type="ARBA" id="ARBA00023315"/>
    </source>
</evidence>
<name>A0A6N8TMS8_SHIZO</name>
<proteinExistence type="predicted"/>
<comment type="caution">
    <text evidence="5">The sequence shown here is derived from an EMBL/GenBank/DDBJ whole genome shotgun (WGS) entry which is preliminary data.</text>
</comment>
<sequence>MAAPKRLLSSLIGVGLLGLARAVTAVRGQWEGTEPIDRQRIYFANHASHGDFVLIWAVLPPRLRQKTRPVAGADYWLKSSLRRFIGRDVFNAVLIERDRAARKADPVGQMAQAVDSGASLIVFPEGTRNVTDTALLPFKSGLYHLARTRPDVELVPTWIDNLNRVMPKGELLPVPLTCTITFGAPLRLEEDEAKQPFLDRARTALLALAPKEAAP</sequence>
<keyword evidence="2 5" id="KW-0808">Transferase</keyword>
<reference evidence="5 6" key="1">
    <citation type="submission" date="2019-12" db="EMBL/GenBank/DDBJ databases">
        <title>Shinella granuli gen. nov., sp. nov., and proposal of the reclassification of Zoogloea ramigera ATCC 19623 as Shinella zoogloeoides sp. nov.</title>
        <authorList>
            <person name="Gao J."/>
        </authorList>
    </citation>
    <scope>NUCLEOTIDE SEQUENCE [LARGE SCALE GENOMIC DNA]</scope>
    <source>
        <strain evidence="5 6">DSM 287</strain>
    </source>
</reference>
<dbReference type="InterPro" id="IPR002123">
    <property type="entry name" value="Plipid/glycerol_acylTrfase"/>
</dbReference>
<evidence type="ECO:0000256" key="1">
    <source>
        <dbReference type="ARBA" id="ARBA00005189"/>
    </source>
</evidence>
<keyword evidence="3 5" id="KW-0012">Acyltransferase</keyword>
<dbReference type="OrthoDB" id="9808424at2"/>
<dbReference type="SUPFAM" id="SSF69593">
    <property type="entry name" value="Glycerol-3-phosphate (1)-acyltransferase"/>
    <property type="match status" value="1"/>
</dbReference>
<accession>A0A6N8TMS8</accession>
<dbReference type="AlphaFoldDB" id="A0A6N8TMS8"/>
<dbReference type="Pfam" id="PF01553">
    <property type="entry name" value="Acyltransferase"/>
    <property type="match status" value="1"/>
</dbReference>
<feature type="domain" description="Phospholipid/glycerol acyltransferase" evidence="4">
    <location>
        <begin position="40"/>
        <end position="162"/>
    </location>
</feature>
<dbReference type="GO" id="GO:0006654">
    <property type="term" value="P:phosphatidic acid biosynthetic process"/>
    <property type="evidence" value="ECO:0007669"/>
    <property type="project" value="TreeGrafter"/>
</dbReference>
<protein>
    <submittedName>
        <fullName evidence="5">1-acyl-sn-glycerol-3-phosphate acyltransferase</fullName>
    </submittedName>
</protein>
<evidence type="ECO:0000256" key="2">
    <source>
        <dbReference type="ARBA" id="ARBA00022679"/>
    </source>
</evidence>
<dbReference type="GO" id="GO:0003841">
    <property type="term" value="F:1-acylglycerol-3-phosphate O-acyltransferase activity"/>
    <property type="evidence" value="ECO:0007669"/>
    <property type="project" value="TreeGrafter"/>
</dbReference>
<dbReference type="CDD" id="cd07989">
    <property type="entry name" value="LPLAT_AGPAT-like"/>
    <property type="match status" value="1"/>
</dbReference>
<dbReference type="SMART" id="SM00563">
    <property type="entry name" value="PlsC"/>
    <property type="match status" value="1"/>
</dbReference>
<comment type="pathway">
    <text evidence="1">Lipid metabolism.</text>
</comment>
<dbReference type="EMBL" id="WUML01000022">
    <property type="protein sequence ID" value="MXO02440.1"/>
    <property type="molecule type" value="Genomic_DNA"/>
</dbReference>
<evidence type="ECO:0000313" key="6">
    <source>
        <dbReference type="Proteomes" id="UP000440304"/>
    </source>
</evidence>
<evidence type="ECO:0000259" key="4">
    <source>
        <dbReference type="SMART" id="SM00563"/>
    </source>
</evidence>
<dbReference type="Proteomes" id="UP000440304">
    <property type="component" value="Unassembled WGS sequence"/>
</dbReference>
<dbReference type="PANTHER" id="PTHR10434:SF11">
    <property type="entry name" value="1-ACYL-SN-GLYCEROL-3-PHOSPHATE ACYLTRANSFERASE"/>
    <property type="match status" value="1"/>
</dbReference>
<evidence type="ECO:0000313" key="5">
    <source>
        <dbReference type="EMBL" id="MXO02440.1"/>
    </source>
</evidence>
<dbReference type="RefSeq" id="WP_160787739.1">
    <property type="nucleotide sequence ID" value="NZ_CP086610.1"/>
</dbReference>
<gene>
    <name evidence="5" type="ORF">GR156_19160</name>
</gene>
<organism evidence="5 6">
    <name type="scientific">Shinella zoogloeoides</name>
    <name type="common">Crabtreella saccharophila</name>
    <dbReference type="NCBI Taxonomy" id="352475"/>
    <lineage>
        <taxon>Bacteria</taxon>
        <taxon>Pseudomonadati</taxon>
        <taxon>Pseudomonadota</taxon>
        <taxon>Alphaproteobacteria</taxon>
        <taxon>Hyphomicrobiales</taxon>
        <taxon>Rhizobiaceae</taxon>
        <taxon>Shinella</taxon>
    </lineage>
</organism>